<reference evidence="7" key="1">
    <citation type="submission" date="2016-10" db="EMBL/GenBank/DDBJ databases">
        <authorList>
            <person name="Varghese N."/>
            <person name="Submissions S."/>
        </authorList>
    </citation>
    <scope>NUCLEOTIDE SEQUENCE [LARGE SCALE GENOMIC DNA]</scope>
    <source>
        <strain evidence="7">DSM 26348</strain>
    </source>
</reference>
<evidence type="ECO:0000256" key="1">
    <source>
        <dbReference type="ARBA" id="ARBA00022722"/>
    </source>
</evidence>
<dbReference type="AlphaFoldDB" id="A0A1I3D9Y5"/>
<dbReference type="SMART" id="SM00318">
    <property type="entry name" value="SNc"/>
    <property type="match status" value="1"/>
</dbReference>
<keyword evidence="7" id="KW-1185">Reference proteome</keyword>
<sequence length="195" mass="22201">MTPSRRMRLTPRYRRPRILPALLLFIVVVLAGARVWEAQRETESVSGSGTAVENGGRIVQVRRTVDGDTLLLESGERVRLLGVDTPETKIPEQPPEPFGQAASDFTAKLVTGQRVRLEFDRERFDQYGRTLAYVYVGDLFLNEELIRQGLSPAQLQYPFRSDMKRRFSQAESAAKEERKGIWSLPAPAKRREKVD</sequence>
<keyword evidence="3" id="KW-0378">Hydrolase</keyword>
<evidence type="ECO:0000256" key="4">
    <source>
        <dbReference type="SAM" id="MobiDB-lite"/>
    </source>
</evidence>
<dbReference type="PANTHER" id="PTHR12302:SF3">
    <property type="entry name" value="SERINE_THREONINE-PROTEIN KINASE 31"/>
    <property type="match status" value="1"/>
</dbReference>
<name>A0A1I3D9Y5_9PLAN</name>
<dbReference type="Pfam" id="PF00565">
    <property type="entry name" value="SNase"/>
    <property type="match status" value="1"/>
</dbReference>
<evidence type="ECO:0000256" key="3">
    <source>
        <dbReference type="ARBA" id="ARBA00022801"/>
    </source>
</evidence>
<dbReference type="GO" id="GO:0004519">
    <property type="term" value="F:endonuclease activity"/>
    <property type="evidence" value="ECO:0007669"/>
    <property type="project" value="UniProtKB-KW"/>
</dbReference>
<dbReference type="Gene3D" id="2.40.50.90">
    <property type="match status" value="1"/>
</dbReference>
<feature type="domain" description="TNase-like" evidence="5">
    <location>
        <begin position="55"/>
        <end position="184"/>
    </location>
</feature>
<keyword evidence="1" id="KW-0540">Nuclease</keyword>
<dbReference type="Proteomes" id="UP000199518">
    <property type="component" value="Unassembled WGS sequence"/>
</dbReference>
<dbReference type="EMBL" id="FOQD01000003">
    <property type="protein sequence ID" value="SFH83466.1"/>
    <property type="molecule type" value="Genomic_DNA"/>
</dbReference>
<gene>
    <name evidence="6" type="ORF">SAMN05421753_103149</name>
</gene>
<dbReference type="OrthoDB" id="4376109at2"/>
<dbReference type="STRING" id="1576369.SAMN05421753_103149"/>
<feature type="region of interest" description="Disordered" evidence="4">
    <location>
        <begin position="168"/>
        <end position="195"/>
    </location>
</feature>
<evidence type="ECO:0000256" key="2">
    <source>
        <dbReference type="ARBA" id="ARBA00022759"/>
    </source>
</evidence>
<evidence type="ECO:0000313" key="6">
    <source>
        <dbReference type="EMBL" id="SFH83466.1"/>
    </source>
</evidence>
<dbReference type="SUPFAM" id="SSF50199">
    <property type="entry name" value="Staphylococcal nuclease"/>
    <property type="match status" value="1"/>
</dbReference>
<dbReference type="InterPro" id="IPR016071">
    <property type="entry name" value="Staphylococal_nuclease_OB-fold"/>
</dbReference>
<dbReference type="PANTHER" id="PTHR12302">
    <property type="entry name" value="EBNA2 BINDING PROTEIN P100"/>
    <property type="match status" value="1"/>
</dbReference>
<proteinExistence type="predicted"/>
<evidence type="ECO:0000259" key="5">
    <source>
        <dbReference type="PROSITE" id="PS50830"/>
    </source>
</evidence>
<evidence type="ECO:0000313" key="7">
    <source>
        <dbReference type="Proteomes" id="UP000199518"/>
    </source>
</evidence>
<keyword evidence="2" id="KW-0255">Endonuclease</keyword>
<dbReference type="RefSeq" id="WP_092048170.1">
    <property type="nucleotide sequence ID" value="NZ_FOQD01000003.1"/>
</dbReference>
<protein>
    <submittedName>
        <fullName evidence="6">Micrococcal nuclease</fullName>
    </submittedName>
</protein>
<dbReference type="PROSITE" id="PS50830">
    <property type="entry name" value="TNASE_3"/>
    <property type="match status" value="1"/>
</dbReference>
<dbReference type="GO" id="GO:0016787">
    <property type="term" value="F:hydrolase activity"/>
    <property type="evidence" value="ECO:0007669"/>
    <property type="project" value="UniProtKB-KW"/>
</dbReference>
<accession>A0A1I3D9Y5</accession>
<dbReference type="InterPro" id="IPR035437">
    <property type="entry name" value="SNase_OB-fold_sf"/>
</dbReference>
<organism evidence="6 7">
    <name type="scientific">Planctomicrobium piriforme</name>
    <dbReference type="NCBI Taxonomy" id="1576369"/>
    <lineage>
        <taxon>Bacteria</taxon>
        <taxon>Pseudomonadati</taxon>
        <taxon>Planctomycetota</taxon>
        <taxon>Planctomycetia</taxon>
        <taxon>Planctomycetales</taxon>
        <taxon>Planctomycetaceae</taxon>
        <taxon>Planctomicrobium</taxon>
    </lineage>
</organism>